<evidence type="ECO:0000313" key="4">
    <source>
        <dbReference type="Proteomes" id="UP000294847"/>
    </source>
</evidence>
<evidence type="ECO:0000259" key="2">
    <source>
        <dbReference type="Pfam" id="PF00856"/>
    </source>
</evidence>
<feature type="chain" id="PRO_5020682548" description="SET domain-containing protein" evidence="1">
    <location>
        <begin position="21"/>
        <end position="425"/>
    </location>
</feature>
<gene>
    <name evidence="3" type="ORF">PoMZ_09121</name>
</gene>
<dbReference type="Gene3D" id="2.170.270.10">
    <property type="entry name" value="SET domain"/>
    <property type="match status" value="1"/>
</dbReference>
<dbReference type="InterPro" id="IPR053185">
    <property type="entry name" value="SET_domain_protein"/>
</dbReference>
<dbReference type="PANTHER" id="PTHR47332:SF6">
    <property type="entry name" value="SET DOMAIN-CONTAINING PROTEIN"/>
    <property type="match status" value="1"/>
</dbReference>
<dbReference type="AlphaFoldDB" id="A0A4P7MTB8"/>
<dbReference type="SUPFAM" id="SSF82199">
    <property type="entry name" value="SET domain"/>
    <property type="match status" value="1"/>
</dbReference>
<sequence>MALLKQLVTLGAALASTAFAGNSGDKASVAAEHVLQQVPEYLSNITERALFHPKGWYDPKICTGDDDKWCLFTSRDVANGRGLAVISMPSNFQKIRRLEVIMNKAQTKASGLLREEEVGPGRIGIVATEQIKRATKLMELPPVLMIHKTFLNETDESTQEHMISAALSLLPEKTRALVEAAAGKSHLAVKSDVSSSSSSSRIAAILRAHPLEASTGATHWDGPEHGRHLALYPEAVAVAHDCRPNAAFYVDHTDHSLHVTAARRMQAGEPLSISYVNPRLGRAEREAAARRMWGRPCGCAACTGRGGDLQALAGADARAAELAGMEAELRDADSAAVTEEMLQRYVRLMEQDGLQSRMADAYEQVAYNYGYLGLEERARRFGNLAIQAATIEQGRDSNDVTALRVFVNGVTEHYSWRWKIKRRGG</sequence>
<accession>A0A4P7MTB8</accession>
<proteinExistence type="predicted"/>
<dbReference type="CDD" id="cd20071">
    <property type="entry name" value="SET_SMYD"/>
    <property type="match status" value="1"/>
</dbReference>
<dbReference type="PANTHER" id="PTHR47332">
    <property type="entry name" value="SET DOMAIN-CONTAINING PROTEIN 5"/>
    <property type="match status" value="1"/>
</dbReference>
<protein>
    <recommendedName>
        <fullName evidence="2">SET domain-containing protein</fullName>
    </recommendedName>
</protein>
<organism evidence="3 4">
    <name type="scientific">Pyricularia oryzae</name>
    <name type="common">Rice blast fungus</name>
    <name type="synonym">Magnaporthe oryzae</name>
    <dbReference type="NCBI Taxonomy" id="318829"/>
    <lineage>
        <taxon>Eukaryota</taxon>
        <taxon>Fungi</taxon>
        <taxon>Dikarya</taxon>
        <taxon>Ascomycota</taxon>
        <taxon>Pezizomycotina</taxon>
        <taxon>Sordariomycetes</taxon>
        <taxon>Sordariomycetidae</taxon>
        <taxon>Magnaporthales</taxon>
        <taxon>Pyriculariaceae</taxon>
        <taxon>Pyricularia</taxon>
    </lineage>
</organism>
<name>A0A4P7MTB8_PYROR</name>
<evidence type="ECO:0000256" key="1">
    <source>
        <dbReference type="SAM" id="SignalP"/>
    </source>
</evidence>
<feature type="domain" description="SET" evidence="2">
    <location>
        <begin position="123"/>
        <end position="275"/>
    </location>
</feature>
<keyword evidence="1" id="KW-0732">Signal</keyword>
<evidence type="ECO:0000313" key="3">
    <source>
        <dbReference type="EMBL" id="QBZ53443.1"/>
    </source>
</evidence>
<dbReference type="Pfam" id="PF00856">
    <property type="entry name" value="SET"/>
    <property type="match status" value="1"/>
</dbReference>
<dbReference type="Proteomes" id="UP000294847">
    <property type="component" value="Chromosome 1"/>
</dbReference>
<dbReference type="InterPro" id="IPR046341">
    <property type="entry name" value="SET_dom_sf"/>
</dbReference>
<reference evidence="3 4" key="1">
    <citation type="journal article" date="2019" name="Mol. Biol. Evol.">
        <title>Blast fungal genomes show frequent chromosomal changes, gene gains and losses, and effector gene turnover.</title>
        <authorList>
            <person name="Gomez Luciano L.B."/>
            <person name="Jason Tsai I."/>
            <person name="Chuma I."/>
            <person name="Tosa Y."/>
            <person name="Chen Y.H."/>
            <person name="Li J.Y."/>
            <person name="Li M.Y."/>
            <person name="Jade Lu M.Y."/>
            <person name="Nakayashiki H."/>
            <person name="Li W.H."/>
        </authorList>
    </citation>
    <scope>NUCLEOTIDE SEQUENCE [LARGE SCALE GENOMIC DNA]</scope>
    <source>
        <strain evidence="3">MZ5-1-6</strain>
    </source>
</reference>
<feature type="signal peptide" evidence="1">
    <location>
        <begin position="1"/>
        <end position="20"/>
    </location>
</feature>
<dbReference type="EMBL" id="CP034204">
    <property type="protein sequence ID" value="QBZ53443.1"/>
    <property type="molecule type" value="Genomic_DNA"/>
</dbReference>
<dbReference type="InterPro" id="IPR001214">
    <property type="entry name" value="SET_dom"/>
</dbReference>